<dbReference type="Proteomes" id="UP000887579">
    <property type="component" value="Unplaced"/>
</dbReference>
<name>A0AC34FJU5_9BILA</name>
<proteinExistence type="predicted"/>
<accession>A0AC34FJU5</accession>
<reference evidence="2" key="1">
    <citation type="submission" date="2022-11" db="UniProtKB">
        <authorList>
            <consortium name="WormBaseParasite"/>
        </authorList>
    </citation>
    <scope>IDENTIFICATION</scope>
</reference>
<evidence type="ECO:0000313" key="2">
    <source>
        <dbReference type="WBParaSite" id="ES5_v2.g17608.t1"/>
    </source>
</evidence>
<organism evidence="1 2">
    <name type="scientific">Panagrolaimus sp. ES5</name>
    <dbReference type="NCBI Taxonomy" id="591445"/>
    <lineage>
        <taxon>Eukaryota</taxon>
        <taxon>Metazoa</taxon>
        <taxon>Ecdysozoa</taxon>
        <taxon>Nematoda</taxon>
        <taxon>Chromadorea</taxon>
        <taxon>Rhabditida</taxon>
        <taxon>Tylenchina</taxon>
        <taxon>Panagrolaimomorpha</taxon>
        <taxon>Panagrolaimoidea</taxon>
        <taxon>Panagrolaimidae</taxon>
        <taxon>Panagrolaimus</taxon>
    </lineage>
</organism>
<sequence length="169" mass="19011">MSGSAVLSGTSNFICQKFIEKQEKVDFVRVAKFAGLISCLIAPIAYKWIHFMEKRIPATALGNTASGKLKVGLGKAVLDQTIAAPILSFTCIFSLNTLETWSISAAFERTKAVYWTVLCKNWTIWPFVQFVNLTIVPLQYRILLVQFVSVFWNIYLSFVQHLSKNAVSH</sequence>
<evidence type="ECO:0000313" key="1">
    <source>
        <dbReference type="Proteomes" id="UP000887579"/>
    </source>
</evidence>
<dbReference type="WBParaSite" id="ES5_v2.g17608.t1">
    <property type="protein sequence ID" value="ES5_v2.g17608.t1"/>
    <property type="gene ID" value="ES5_v2.g17608"/>
</dbReference>
<protein>
    <submittedName>
        <fullName evidence="2">Uncharacterized protein</fullName>
    </submittedName>
</protein>